<reference evidence="4" key="1">
    <citation type="journal article" date="2019" name="Int. J. Syst. Evol. Microbiol.">
        <title>The Global Catalogue of Microorganisms (GCM) 10K type strain sequencing project: providing services to taxonomists for standard genome sequencing and annotation.</title>
        <authorList>
            <consortium name="The Broad Institute Genomics Platform"/>
            <consortium name="The Broad Institute Genome Sequencing Center for Infectious Disease"/>
            <person name="Wu L."/>
            <person name="Ma J."/>
        </authorList>
    </citation>
    <scope>NUCLEOTIDE SEQUENCE [LARGE SCALE GENOMIC DNA]</scope>
    <source>
        <strain evidence="4">KCTC 23984</strain>
    </source>
</reference>
<comment type="caution">
    <text evidence="3">The sequence shown here is derived from an EMBL/GenBank/DDBJ whole genome shotgun (WGS) entry which is preliminary data.</text>
</comment>
<dbReference type="InterPro" id="IPR013783">
    <property type="entry name" value="Ig-like_fold"/>
</dbReference>
<evidence type="ECO:0000313" key="3">
    <source>
        <dbReference type="EMBL" id="MFD3003476.1"/>
    </source>
</evidence>
<feature type="signal peptide" evidence="1">
    <location>
        <begin position="1"/>
        <end position="23"/>
    </location>
</feature>
<keyword evidence="1" id="KW-0732">Signal</keyword>
<dbReference type="Gene3D" id="2.60.40.3080">
    <property type="match status" value="1"/>
</dbReference>
<feature type="chain" id="PRO_5046401690" evidence="1">
    <location>
        <begin position="24"/>
        <end position="785"/>
    </location>
</feature>
<dbReference type="Gene3D" id="2.60.120.380">
    <property type="match status" value="1"/>
</dbReference>
<protein>
    <submittedName>
        <fullName evidence="3">Ig-like domain-containing protein</fullName>
    </submittedName>
</protein>
<keyword evidence="4" id="KW-1185">Reference proteome</keyword>
<dbReference type="NCBIfam" id="TIGR04183">
    <property type="entry name" value="Por_Secre_tail"/>
    <property type="match status" value="1"/>
</dbReference>
<dbReference type="SUPFAM" id="SSF55486">
    <property type="entry name" value="Metalloproteases ('zincins'), catalytic domain"/>
    <property type="match status" value="1"/>
</dbReference>
<dbReference type="EMBL" id="JBHUOX010000030">
    <property type="protein sequence ID" value="MFD3003476.1"/>
    <property type="molecule type" value="Genomic_DNA"/>
</dbReference>
<proteinExistence type="predicted"/>
<dbReference type="Proteomes" id="UP001597641">
    <property type="component" value="Unassembled WGS sequence"/>
</dbReference>
<evidence type="ECO:0000313" key="4">
    <source>
        <dbReference type="Proteomes" id="UP001597641"/>
    </source>
</evidence>
<name>A0ABW6C2R5_9BACT</name>
<dbReference type="Pfam" id="PF18962">
    <property type="entry name" value="Por_Secre_tail"/>
    <property type="match status" value="1"/>
</dbReference>
<dbReference type="PROSITE" id="PS51257">
    <property type="entry name" value="PROKAR_LIPOPROTEIN"/>
    <property type="match status" value="1"/>
</dbReference>
<dbReference type="InterPro" id="IPR026444">
    <property type="entry name" value="Secre_tail"/>
</dbReference>
<feature type="domain" description="Secretion system C-terminal sorting" evidence="2">
    <location>
        <begin position="708"/>
        <end position="783"/>
    </location>
</feature>
<evidence type="ECO:0000259" key="2">
    <source>
        <dbReference type="Pfam" id="PF18962"/>
    </source>
</evidence>
<dbReference type="Pfam" id="PF17957">
    <property type="entry name" value="Big_7"/>
    <property type="match status" value="2"/>
</dbReference>
<evidence type="ECO:0000256" key="1">
    <source>
        <dbReference type="SAM" id="SignalP"/>
    </source>
</evidence>
<dbReference type="Gene3D" id="2.60.40.10">
    <property type="entry name" value="Immunoglobulins"/>
    <property type="match status" value="2"/>
</dbReference>
<organism evidence="3 4">
    <name type="scientific">Pontibacter toksunensis</name>
    <dbReference type="NCBI Taxonomy" id="1332631"/>
    <lineage>
        <taxon>Bacteria</taxon>
        <taxon>Pseudomonadati</taxon>
        <taxon>Bacteroidota</taxon>
        <taxon>Cytophagia</taxon>
        <taxon>Cytophagales</taxon>
        <taxon>Hymenobacteraceae</taxon>
        <taxon>Pontibacter</taxon>
    </lineage>
</organism>
<sequence>MNTYTKFFFMLLLSIGCVLKLQAQTNAKLKVGKASEVKAKFEAKAKGKQAKGTHAQLSQKVTQGQLVLNLKRSRKEGTADIFYGDVENTKDGTFYLKIVGNDVSGSIILKEQKKYYDYSSSSDGSVYLVEKDIDKILCIEYQESPDKVATSDMPGGTAVAAVPGLESLPGAEAVVLLDFDGQTVGNTLWNSRFTYGEPIVAAPAFLTDAEMVAVWKMVSEDFRPFALNVTTNEAVFNRAPATSRMRVIFTPTNYFYPNAGGAAYVNSFTFASTHGETPAFVWNGSIKGAGEAGSHEIGHTLGLSHDGRSNPYIEEYYYGHEEWAPIMGVGYYSSVVQWSKGEYPYASNTQDDLQIITTQNGFGYRGDDHGNTRENASPLTVAGSGQVSPSVNKGVVATRTDVDVFSFTTSGGRVILQAEPDPSYPNLDILLTLKNSTGATVSTANPSTLAASFDQTLAAGTYYLEIDGSKGDLGANSDYASLGEYFVSGTVPSNVSPIVSLTSPTNGQRFTAPATIHMAADASDAGGSVTKVEFFNGSIKLGEDLNAPYTYNWGGVAAGSYTITAKATDNLGATTTSAPVAVRVDGNSPPIVQITSPGNNHTLTIPQNPIHITVNASDADGRVAKVEFFNGSTKLGEDFSAPYTYSWRQPHTGIYYITALATDNTGAKTVSDAIKVTVVKPGKGNMKAISKAKLAAAATDEELAEPVIYPNPVTGDNMVNINLPAYNAEASIMLHELSTGRKLFERSYSNRQAVQLDVSDLPRGVYSLTIVAEGRMWTKKLVVMP</sequence>
<gene>
    <name evidence="3" type="ORF">ACFS7Z_24170</name>
</gene>
<accession>A0ABW6C2R5</accession>